<proteinExistence type="predicted"/>
<name>A0A1B6MR42_9HEMI</name>
<evidence type="ECO:0000313" key="1">
    <source>
        <dbReference type="EMBL" id="JAT38401.1"/>
    </source>
</evidence>
<reference evidence="1" key="1">
    <citation type="submission" date="2015-11" db="EMBL/GenBank/DDBJ databases">
        <title>De novo transcriptome assembly of four potential Pierce s Disease insect vectors from Arizona vineyards.</title>
        <authorList>
            <person name="Tassone E.E."/>
        </authorList>
    </citation>
    <scope>NUCLEOTIDE SEQUENCE</scope>
</reference>
<sequence length="136" mass="14963">MPPETSAVLFEEKPKSYGTVITSNMEEGTKAKKSIVNQVFLCCLANSALLGSGMSLGFTAVALPYMLEPDSLVPIDDIQASWIDCQWSYNVYGLRYQLLCAQDVPLHEGSAGQAWSVLLFRHNGVSWHALCYLFPA</sequence>
<gene>
    <name evidence="1" type="ORF">g.29331</name>
</gene>
<accession>A0A1B6MR42</accession>
<dbReference type="EMBL" id="GEBQ01001576">
    <property type="protein sequence ID" value="JAT38401.1"/>
    <property type="molecule type" value="Transcribed_RNA"/>
</dbReference>
<protein>
    <submittedName>
        <fullName evidence="1">Uncharacterized protein</fullName>
    </submittedName>
</protein>
<organism evidence="1">
    <name type="scientific">Graphocephala atropunctata</name>
    <dbReference type="NCBI Taxonomy" id="36148"/>
    <lineage>
        <taxon>Eukaryota</taxon>
        <taxon>Metazoa</taxon>
        <taxon>Ecdysozoa</taxon>
        <taxon>Arthropoda</taxon>
        <taxon>Hexapoda</taxon>
        <taxon>Insecta</taxon>
        <taxon>Pterygota</taxon>
        <taxon>Neoptera</taxon>
        <taxon>Paraneoptera</taxon>
        <taxon>Hemiptera</taxon>
        <taxon>Auchenorrhyncha</taxon>
        <taxon>Membracoidea</taxon>
        <taxon>Cicadellidae</taxon>
        <taxon>Cicadellinae</taxon>
        <taxon>Cicadellini</taxon>
        <taxon>Graphocephala</taxon>
    </lineage>
</organism>
<dbReference type="AlphaFoldDB" id="A0A1B6MR42"/>